<dbReference type="EMBL" id="RJVO01000002">
    <property type="protein sequence ID" value="ROH92087.1"/>
    <property type="molecule type" value="Genomic_DNA"/>
</dbReference>
<organism evidence="10 11">
    <name type="scientific">Stagnimonas aquatica</name>
    <dbReference type="NCBI Taxonomy" id="2689987"/>
    <lineage>
        <taxon>Bacteria</taxon>
        <taxon>Pseudomonadati</taxon>
        <taxon>Pseudomonadota</taxon>
        <taxon>Gammaproteobacteria</taxon>
        <taxon>Nevskiales</taxon>
        <taxon>Nevskiaceae</taxon>
        <taxon>Stagnimonas</taxon>
    </lineage>
</organism>
<name>A0A3N0VH47_9GAMM</name>
<evidence type="ECO:0000256" key="2">
    <source>
        <dbReference type="ARBA" id="ARBA00022840"/>
    </source>
</evidence>
<evidence type="ECO:0000313" key="11">
    <source>
        <dbReference type="Proteomes" id="UP000282106"/>
    </source>
</evidence>
<feature type="modified residue" description="4-aspartylphosphate" evidence="6">
    <location>
        <position position="59"/>
    </location>
</feature>
<accession>A0A3N0VH47</accession>
<dbReference type="Gene3D" id="1.10.8.60">
    <property type="match status" value="1"/>
</dbReference>
<evidence type="ECO:0000256" key="4">
    <source>
        <dbReference type="ARBA" id="ARBA00023125"/>
    </source>
</evidence>
<dbReference type="InterPro" id="IPR009057">
    <property type="entry name" value="Homeodomain-like_sf"/>
</dbReference>
<evidence type="ECO:0000256" key="5">
    <source>
        <dbReference type="ARBA" id="ARBA00023163"/>
    </source>
</evidence>
<feature type="region of interest" description="Disordered" evidence="7">
    <location>
        <begin position="403"/>
        <end position="427"/>
    </location>
</feature>
<reference evidence="10 11" key="1">
    <citation type="submission" date="2018-10" db="EMBL/GenBank/DDBJ databases">
        <authorList>
            <person name="Chen W.-M."/>
        </authorList>
    </citation>
    <scope>NUCLEOTIDE SEQUENCE [LARGE SCALE GENOMIC DNA]</scope>
    <source>
        <strain evidence="10 11">THS-13</strain>
    </source>
</reference>
<evidence type="ECO:0000313" key="10">
    <source>
        <dbReference type="EMBL" id="ROH92087.1"/>
    </source>
</evidence>
<keyword evidence="3" id="KW-0805">Transcription regulation</keyword>
<evidence type="ECO:0000256" key="7">
    <source>
        <dbReference type="SAM" id="MobiDB-lite"/>
    </source>
</evidence>
<dbReference type="PANTHER" id="PTHR32071">
    <property type="entry name" value="TRANSCRIPTIONAL REGULATORY PROTEIN"/>
    <property type="match status" value="1"/>
</dbReference>
<dbReference type="PROSITE" id="PS50110">
    <property type="entry name" value="RESPONSE_REGULATORY"/>
    <property type="match status" value="1"/>
</dbReference>
<dbReference type="InterPro" id="IPR001789">
    <property type="entry name" value="Sig_transdc_resp-reg_receiver"/>
</dbReference>
<feature type="domain" description="Sigma-54 factor interaction" evidence="8">
    <location>
        <begin position="156"/>
        <end position="386"/>
    </location>
</feature>
<dbReference type="InParanoid" id="A0A3N0VH47"/>
<gene>
    <name evidence="10" type="ORF">ED208_06885</name>
</gene>
<feature type="domain" description="Response regulatory" evidence="9">
    <location>
        <begin position="10"/>
        <end position="121"/>
    </location>
</feature>
<dbReference type="Gene3D" id="1.10.10.60">
    <property type="entry name" value="Homeodomain-like"/>
    <property type="match status" value="1"/>
</dbReference>
<evidence type="ECO:0000256" key="1">
    <source>
        <dbReference type="ARBA" id="ARBA00022741"/>
    </source>
</evidence>
<comment type="caution">
    <text evidence="10">The sequence shown here is derived from an EMBL/GenBank/DDBJ whole genome shotgun (WGS) entry which is preliminary data.</text>
</comment>
<keyword evidence="5" id="KW-0804">Transcription</keyword>
<evidence type="ECO:0000259" key="8">
    <source>
        <dbReference type="PROSITE" id="PS50045"/>
    </source>
</evidence>
<dbReference type="PROSITE" id="PS00688">
    <property type="entry name" value="SIGMA54_INTERACT_3"/>
    <property type="match status" value="1"/>
</dbReference>
<dbReference type="InterPro" id="IPR011006">
    <property type="entry name" value="CheY-like_superfamily"/>
</dbReference>
<dbReference type="InterPro" id="IPR025943">
    <property type="entry name" value="Sigma_54_int_dom_ATP-bd_2"/>
</dbReference>
<dbReference type="Gene3D" id="3.40.50.2300">
    <property type="match status" value="1"/>
</dbReference>
<dbReference type="Pfam" id="PF02954">
    <property type="entry name" value="HTH_8"/>
    <property type="match status" value="1"/>
</dbReference>
<dbReference type="Pfam" id="PF00158">
    <property type="entry name" value="Sigma54_activat"/>
    <property type="match status" value="1"/>
</dbReference>
<dbReference type="PROSITE" id="PS00676">
    <property type="entry name" value="SIGMA54_INTERACT_2"/>
    <property type="match status" value="1"/>
</dbReference>
<sequence length="482" mass="51293">MSTAANPPALALIVDDEADIRELVELTLMRMGLRTQAAGDLAQARELLATQSIDFCITDMRLPDGLGLELVREYSGKLPIAVITAYGNAEMAVESLKAGAFDFVSKPVDLGMLRKLVDSALKLRAPPAPAPIAAPASAAATPARAETAADGDSGGLLGEATAIQQLRALVERLARSQAPVHIAGESGTGKELTARLIHAKSPRGSGPFVAVNCGAIPSELMESEFFGHRKGSFTGASKDKTGLFQAAEGGTLFLDEVADLPLHMQVKLLRAVQERAVRPVGADSELPVNVRIISATHKSLTELVARGAFRQDLYYRLNVIEVRTPALRERREDIPLLATAILKRLAAANGLGKPPGLDRSALELLSGYSFPGNVRELENTLERAITLSDGARITAEDLQLRPCLPTEGSAEPTTAPPGPATARPAGLPVVGGGALDAHVEELEKQAIREALEKTRWNKTKAAELLGMSFRSLRYRIKKLGIE</sequence>
<evidence type="ECO:0000256" key="3">
    <source>
        <dbReference type="ARBA" id="ARBA00023015"/>
    </source>
</evidence>
<dbReference type="InterPro" id="IPR025944">
    <property type="entry name" value="Sigma_54_int_dom_CS"/>
</dbReference>
<keyword evidence="1" id="KW-0547">Nucleotide-binding</keyword>
<dbReference type="RefSeq" id="WP_123211130.1">
    <property type="nucleotide sequence ID" value="NZ_RJVO01000002.1"/>
</dbReference>
<dbReference type="InterPro" id="IPR002197">
    <property type="entry name" value="HTH_Fis"/>
</dbReference>
<dbReference type="SMART" id="SM00448">
    <property type="entry name" value="REC"/>
    <property type="match status" value="1"/>
</dbReference>
<dbReference type="FunFam" id="3.40.50.300:FF:000006">
    <property type="entry name" value="DNA-binding transcriptional regulator NtrC"/>
    <property type="match status" value="1"/>
</dbReference>
<evidence type="ECO:0000259" key="9">
    <source>
        <dbReference type="PROSITE" id="PS50110"/>
    </source>
</evidence>
<keyword evidence="6" id="KW-0597">Phosphoprotein</keyword>
<dbReference type="Gene3D" id="3.40.50.300">
    <property type="entry name" value="P-loop containing nucleotide triphosphate hydrolases"/>
    <property type="match status" value="1"/>
</dbReference>
<protein>
    <submittedName>
        <fullName evidence="10">Sigma-54-dependent Fis family transcriptional regulator</fullName>
    </submittedName>
</protein>
<dbReference type="GO" id="GO:0006355">
    <property type="term" value="P:regulation of DNA-templated transcription"/>
    <property type="evidence" value="ECO:0007669"/>
    <property type="project" value="InterPro"/>
</dbReference>
<keyword evidence="4" id="KW-0238">DNA-binding</keyword>
<dbReference type="InterPro" id="IPR058031">
    <property type="entry name" value="AAA_lid_NorR"/>
</dbReference>
<dbReference type="PRINTS" id="PR01590">
    <property type="entry name" value="HTHFIS"/>
</dbReference>
<dbReference type="Proteomes" id="UP000282106">
    <property type="component" value="Unassembled WGS sequence"/>
</dbReference>
<dbReference type="PROSITE" id="PS50045">
    <property type="entry name" value="SIGMA54_INTERACT_4"/>
    <property type="match status" value="1"/>
</dbReference>
<dbReference type="InterPro" id="IPR027417">
    <property type="entry name" value="P-loop_NTPase"/>
</dbReference>
<dbReference type="InterPro" id="IPR002078">
    <property type="entry name" value="Sigma_54_int"/>
</dbReference>
<dbReference type="Pfam" id="PF25601">
    <property type="entry name" value="AAA_lid_14"/>
    <property type="match status" value="1"/>
</dbReference>
<dbReference type="CDD" id="cd00009">
    <property type="entry name" value="AAA"/>
    <property type="match status" value="1"/>
</dbReference>
<dbReference type="PANTHER" id="PTHR32071:SF100">
    <property type="entry name" value="RESPONSE REGULATOR PROTEIN PILR"/>
    <property type="match status" value="1"/>
</dbReference>
<keyword evidence="2" id="KW-0067">ATP-binding</keyword>
<dbReference type="GO" id="GO:0000160">
    <property type="term" value="P:phosphorelay signal transduction system"/>
    <property type="evidence" value="ECO:0007669"/>
    <property type="project" value="InterPro"/>
</dbReference>
<dbReference type="SUPFAM" id="SSF46689">
    <property type="entry name" value="Homeodomain-like"/>
    <property type="match status" value="1"/>
</dbReference>
<dbReference type="SMART" id="SM00382">
    <property type="entry name" value="AAA"/>
    <property type="match status" value="1"/>
</dbReference>
<dbReference type="SUPFAM" id="SSF52172">
    <property type="entry name" value="CheY-like"/>
    <property type="match status" value="1"/>
</dbReference>
<dbReference type="InterPro" id="IPR003593">
    <property type="entry name" value="AAA+_ATPase"/>
</dbReference>
<dbReference type="Pfam" id="PF00072">
    <property type="entry name" value="Response_reg"/>
    <property type="match status" value="1"/>
</dbReference>
<proteinExistence type="predicted"/>
<evidence type="ECO:0000256" key="6">
    <source>
        <dbReference type="PROSITE-ProRule" id="PRU00169"/>
    </source>
</evidence>
<dbReference type="GO" id="GO:0005524">
    <property type="term" value="F:ATP binding"/>
    <property type="evidence" value="ECO:0007669"/>
    <property type="project" value="UniProtKB-KW"/>
</dbReference>
<keyword evidence="11" id="KW-1185">Reference proteome</keyword>
<dbReference type="GO" id="GO:0043565">
    <property type="term" value="F:sequence-specific DNA binding"/>
    <property type="evidence" value="ECO:0007669"/>
    <property type="project" value="InterPro"/>
</dbReference>
<dbReference type="AlphaFoldDB" id="A0A3N0VH47"/>
<dbReference type="SUPFAM" id="SSF52540">
    <property type="entry name" value="P-loop containing nucleoside triphosphate hydrolases"/>
    <property type="match status" value="1"/>
</dbReference>